<dbReference type="Proteomes" id="UP001062846">
    <property type="component" value="Chromosome 1"/>
</dbReference>
<gene>
    <name evidence="1" type="ORF">RHMOL_Rhmol01G0232800</name>
</gene>
<proteinExistence type="predicted"/>
<sequence>MPQDFTINPSTTLKFTQWWHNSMAVYNGSPLAKAFLKHINAIPSPSKNVAFEDSRTFSDDGFGGIEQSDEEKEVIPSLVYYCTCLLSVSPEVRTAEPITEENPDTMVDLNQVGNQENSSETLHLEEIDKSVHVPTEVSPPLVDTSIPEMAVSTILEEHLPLGTHLRDATTPMVIEENKPSELWDQFEICCQALALLKPNSSKLTQQLQHGISNI</sequence>
<name>A0ACC0Q6G1_RHOML</name>
<protein>
    <submittedName>
        <fullName evidence="1">Uncharacterized protein</fullName>
    </submittedName>
</protein>
<organism evidence="1 2">
    <name type="scientific">Rhododendron molle</name>
    <name type="common">Chinese azalea</name>
    <name type="synonym">Azalea mollis</name>
    <dbReference type="NCBI Taxonomy" id="49168"/>
    <lineage>
        <taxon>Eukaryota</taxon>
        <taxon>Viridiplantae</taxon>
        <taxon>Streptophyta</taxon>
        <taxon>Embryophyta</taxon>
        <taxon>Tracheophyta</taxon>
        <taxon>Spermatophyta</taxon>
        <taxon>Magnoliopsida</taxon>
        <taxon>eudicotyledons</taxon>
        <taxon>Gunneridae</taxon>
        <taxon>Pentapetalae</taxon>
        <taxon>asterids</taxon>
        <taxon>Ericales</taxon>
        <taxon>Ericaceae</taxon>
        <taxon>Ericoideae</taxon>
        <taxon>Rhodoreae</taxon>
        <taxon>Rhododendron</taxon>
    </lineage>
</organism>
<keyword evidence="2" id="KW-1185">Reference proteome</keyword>
<reference evidence="1" key="1">
    <citation type="submission" date="2022-02" db="EMBL/GenBank/DDBJ databases">
        <title>Plant Genome Project.</title>
        <authorList>
            <person name="Zhang R.-G."/>
        </authorList>
    </citation>
    <scope>NUCLEOTIDE SEQUENCE</scope>
    <source>
        <strain evidence="1">AT1</strain>
    </source>
</reference>
<evidence type="ECO:0000313" key="2">
    <source>
        <dbReference type="Proteomes" id="UP001062846"/>
    </source>
</evidence>
<comment type="caution">
    <text evidence="1">The sequence shown here is derived from an EMBL/GenBank/DDBJ whole genome shotgun (WGS) entry which is preliminary data.</text>
</comment>
<evidence type="ECO:0000313" key="1">
    <source>
        <dbReference type="EMBL" id="KAI8572859.1"/>
    </source>
</evidence>
<accession>A0ACC0Q6G1</accession>
<dbReference type="EMBL" id="CM046388">
    <property type="protein sequence ID" value="KAI8572859.1"/>
    <property type="molecule type" value="Genomic_DNA"/>
</dbReference>